<dbReference type="PRINTS" id="PR00032">
    <property type="entry name" value="HTHARAC"/>
</dbReference>
<dbReference type="PROSITE" id="PS01124">
    <property type="entry name" value="HTH_ARAC_FAMILY_2"/>
    <property type="match status" value="1"/>
</dbReference>
<dbReference type="PROSITE" id="PS50110">
    <property type="entry name" value="RESPONSE_REGULATORY"/>
    <property type="match status" value="1"/>
</dbReference>
<name>A0A329R2C1_9BACL</name>
<evidence type="ECO:0000259" key="5">
    <source>
        <dbReference type="PROSITE" id="PS01124"/>
    </source>
</evidence>
<keyword evidence="1" id="KW-0805">Transcription regulation</keyword>
<dbReference type="AlphaFoldDB" id="A0A329R2C1"/>
<dbReference type="InterPro" id="IPR020449">
    <property type="entry name" value="Tscrpt_reg_AraC-type_HTH"/>
</dbReference>
<keyword evidence="3" id="KW-0804">Transcription</keyword>
<protein>
    <submittedName>
        <fullName evidence="7">DNA-binding response regulator</fullName>
    </submittedName>
</protein>
<dbReference type="EMBL" id="QEVW01000005">
    <property type="protein sequence ID" value="RAW17138.1"/>
    <property type="molecule type" value="Genomic_DNA"/>
</dbReference>
<organism evidence="7 8">
    <name type="scientific">Paenibacillus taichungensis</name>
    <dbReference type="NCBI Taxonomy" id="484184"/>
    <lineage>
        <taxon>Bacteria</taxon>
        <taxon>Bacillati</taxon>
        <taxon>Bacillota</taxon>
        <taxon>Bacilli</taxon>
        <taxon>Bacillales</taxon>
        <taxon>Paenibacillaceae</taxon>
        <taxon>Paenibacillus</taxon>
    </lineage>
</organism>
<feature type="domain" description="Response regulatory" evidence="6">
    <location>
        <begin position="34"/>
        <end position="151"/>
    </location>
</feature>
<keyword evidence="4" id="KW-0597">Phosphoprotein</keyword>
<dbReference type="SMART" id="SM00342">
    <property type="entry name" value="HTH_ARAC"/>
    <property type="match status" value="1"/>
</dbReference>
<gene>
    <name evidence="7" type="ORF">DC345_08575</name>
</gene>
<evidence type="ECO:0000259" key="6">
    <source>
        <dbReference type="PROSITE" id="PS50110"/>
    </source>
</evidence>
<dbReference type="Pfam" id="PF00072">
    <property type="entry name" value="Response_reg"/>
    <property type="match status" value="1"/>
</dbReference>
<dbReference type="InterPro" id="IPR011006">
    <property type="entry name" value="CheY-like_superfamily"/>
</dbReference>
<dbReference type="PANTHER" id="PTHR43280">
    <property type="entry name" value="ARAC-FAMILY TRANSCRIPTIONAL REGULATOR"/>
    <property type="match status" value="1"/>
</dbReference>
<accession>A0A329R2C1</accession>
<dbReference type="GO" id="GO:0000160">
    <property type="term" value="P:phosphorelay signal transduction system"/>
    <property type="evidence" value="ECO:0007669"/>
    <property type="project" value="InterPro"/>
</dbReference>
<dbReference type="SMART" id="SM00448">
    <property type="entry name" value="REC"/>
    <property type="match status" value="1"/>
</dbReference>
<dbReference type="Pfam" id="PF12833">
    <property type="entry name" value="HTH_18"/>
    <property type="match status" value="1"/>
</dbReference>
<evidence type="ECO:0000313" key="8">
    <source>
        <dbReference type="Proteomes" id="UP000250642"/>
    </source>
</evidence>
<feature type="domain" description="HTH araC/xylS-type" evidence="5">
    <location>
        <begin position="466"/>
        <end position="564"/>
    </location>
</feature>
<dbReference type="InterPro" id="IPR001789">
    <property type="entry name" value="Sig_transdc_resp-reg_receiver"/>
</dbReference>
<sequence>MPDCNSAIRLKEGQQSIFICPPRRKRKKGEPMRNLLIVDDEVYALQAMVEGVDWSQAGVDQVFSAGDAEEARTVMKAHPIDIMICDIEMPGETGLDLQSWVLKHDPGMLTIFLTGHALFDYAQTAIKLNSFDYVLKPAPADQLLKVVSQAMDKIKDGEQRSRTNEVYETVYKRWQTHKPLLTERFWKDAISQRVTLTQQKLQELAEVYGAEIDPQVRVLPIVISVEEWVRDFDLRDEEVLEYALRNAAKEMLLGDKPGEVFQDHSGLNIVLAYEQDGIIPTASEMEQGCQSYIQECSTYFYCRLSCYVGVPVAVTDLQGMLNELMDMERRNINELEGVFIYDEVGRDTEDRFLPIPWFSELSILFETGKFDDLRERVDEIFELLAAQERLSPEILRLYYHAMLHVIYPLLHQKNVSVRSLYPGEREPEENVVTRSLPQLKQWTLDLISRAIPVLYPDDHSPMTIVDQLCIYIENHIGEELMREELASFAGFNPAYLSRLFRKEKGMSLSEFILQRRVAKAKTLLSQSTVKVTDIAGKVGYYNYSHFTKMFKKCTGITPQEFRKQSRTVQI</sequence>
<dbReference type="SUPFAM" id="SSF52172">
    <property type="entry name" value="CheY-like"/>
    <property type="match status" value="1"/>
</dbReference>
<comment type="caution">
    <text evidence="7">The sequence shown here is derived from an EMBL/GenBank/DDBJ whole genome shotgun (WGS) entry which is preliminary data.</text>
</comment>
<dbReference type="CDD" id="cd17536">
    <property type="entry name" value="REC_YesN-like"/>
    <property type="match status" value="1"/>
</dbReference>
<evidence type="ECO:0000256" key="4">
    <source>
        <dbReference type="PROSITE-ProRule" id="PRU00169"/>
    </source>
</evidence>
<dbReference type="SUPFAM" id="SSF46689">
    <property type="entry name" value="Homeodomain-like"/>
    <property type="match status" value="2"/>
</dbReference>
<dbReference type="GO" id="GO:0043565">
    <property type="term" value="F:sequence-specific DNA binding"/>
    <property type="evidence" value="ECO:0007669"/>
    <property type="project" value="InterPro"/>
</dbReference>
<reference evidence="7 8" key="1">
    <citation type="submission" date="2018-04" db="EMBL/GenBank/DDBJ databases">
        <title>Paenibacillus taichungensis Genome sequencing and assembly.</title>
        <authorList>
            <person name="Xu J."/>
            <person name="Rensing C."/>
            <person name="Mazhar H.S."/>
        </authorList>
    </citation>
    <scope>NUCLEOTIDE SEQUENCE [LARGE SCALE GENOMIC DNA]</scope>
    <source>
        <strain evidence="7 8">NC1</strain>
    </source>
</reference>
<proteinExistence type="predicted"/>
<dbReference type="Proteomes" id="UP000250642">
    <property type="component" value="Unassembled WGS sequence"/>
</dbReference>
<dbReference type="InterPro" id="IPR009057">
    <property type="entry name" value="Homeodomain-like_sf"/>
</dbReference>
<evidence type="ECO:0000256" key="1">
    <source>
        <dbReference type="ARBA" id="ARBA00023015"/>
    </source>
</evidence>
<keyword evidence="2 7" id="KW-0238">DNA-binding</keyword>
<dbReference type="GO" id="GO:0003700">
    <property type="term" value="F:DNA-binding transcription factor activity"/>
    <property type="evidence" value="ECO:0007669"/>
    <property type="project" value="InterPro"/>
</dbReference>
<dbReference type="InterPro" id="IPR018060">
    <property type="entry name" value="HTH_AraC"/>
</dbReference>
<evidence type="ECO:0000313" key="7">
    <source>
        <dbReference type="EMBL" id="RAW17138.1"/>
    </source>
</evidence>
<dbReference type="Gene3D" id="3.40.50.2300">
    <property type="match status" value="1"/>
</dbReference>
<dbReference type="Gene3D" id="1.10.10.60">
    <property type="entry name" value="Homeodomain-like"/>
    <property type="match status" value="2"/>
</dbReference>
<evidence type="ECO:0000256" key="3">
    <source>
        <dbReference type="ARBA" id="ARBA00023163"/>
    </source>
</evidence>
<feature type="modified residue" description="4-aspartylphosphate" evidence="4">
    <location>
        <position position="86"/>
    </location>
</feature>
<evidence type="ECO:0000256" key="2">
    <source>
        <dbReference type="ARBA" id="ARBA00023125"/>
    </source>
</evidence>
<dbReference type="PANTHER" id="PTHR43280:SF2">
    <property type="entry name" value="HTH-TYPE TRANSCRIPTIONAL REGULATOR EXSA"/>
    <property type="match status" value="1"/>
</dbReference>